<evidence type="ECO:0000256" key="1">
    <source>
        <dbReference type="ARBA" id="ARBA00010457"/>
    </source>
</evidence>
<organism evidence="10 11">
    <name type="scientific">Daphnia magna</name>
    <dbReference type="NCBI Taxonomy" id="35525"/>
    <lineage>
        <taxon>Eukaryota</taxon>
        <taxon>Metazoa</taxon>
        <taxon>Ecdysozoa</taxon>
        <taxon>Arthropoda</taxon>
        <taxon>Crustacea</taxon>
        <taxon>Branchiopoda</taxon>
        <taxon>Diplostraca</taxon>
        <taxon>Cladocera</taxon>
        <taxon>Anomopoda</taxon>
        <taxon>Daphniidae</taxon>
        <taxon>Daphnia</taxon>
    </lineage>
</organism>
<evidence type="ECO:0000256" key="7">
    <source>
        <dbReference type="ARBA" id="ARBA00023157"/>
    </source>
</evidence>
<dbReference type="InterPro" id="IPR001424">
    <property type="entry name" value="SOD_Cu_Zn_dom"/>
</dbReference>
<dbReference type="InterPro" id="IPR018152">
    <property type="entry name" value="SOD_Cu/Zn_BS"/>
</dbReference>
<dbReference type="Proteomes" id="UP000076858">
    <property type="component" value="Unassembled WGS sequence"/>
</dbReference>
<comment type="cofactor">
    <cofactor evidence="9">
        <name>Cu cation</name>
        <dbReference type="ChEBI" id="CHEBI:23378"/>
    </cofactor>
    <text evidence="9">Binds 1 copper ion per subunit.</text>
</comment>
<dbReference type="STRING" id="35525.A0A0P6AKL3"/>
<comment type="catalytic activity">
    <reaction evidence="8 9">
        <text>2 superoxide + 2 H(+) = H2O2 + O2</text>
        <dbReference type="Rhea" id="RHEA:20696"/>
        <dbReference type="ChEBI" id="CHEBI:15378"/>
        <dbReference type="ChEBI" id="CHEBI:15379"/>
        <dbReference type="ChEBI" id="CHEBI:16240"/>
        <dbReference type="ChEBI" id="CHEBI:18421"/>
        <dbReference type="EC" id="1.15.1.1"/>
    </reaction>
</comment>
<dbReference type="InterPro" id="IPR036423">
    <property type="entry name" value="SOD-like_Cu/Zn_dom_sf"/>
</dbReference>
<comment type="function">
    <text evidence="9">Destroys radicals which are normally produced within the cells and which are toxic to biological systems.</text>
</comment>
<dbReference type="GO" id="GO:0004784">
    <property type="term" value="F:superoxide dismutase activity"/>
    <property type="evidence" value="ECO:0007669"/>
    <property type="project" value="UniProtKB-EC"/>
</dbReference>
<evidence type="ECO:0000256" key="2">
    <source>
        <dbReference type="ARBA" id="ARBA00022723"/>
    </source>
</evidence>
<protein>
    <recommendedName>
        <fullName evidence="9">Superoxide dismutase [Cu-Zn]</fullName>
        <ecNumber evidence="9">1.15.1.1</ecNumber>
    </recommendedName>
</protein>
<dbReference type="Pfam" id="PF00080">
    <property type="entry name" value="Sod_Cu"/>
    <property type="match status" value="1"/>
</dbReference>
<evidence type="ECO:0000256" key="8">
    <source>
        <dbReference type="ARBA" id="ARBA00049204"/>
    </source>
</evidence>
<keyword evidence="2 9" id="KW-0479">Metal-binding</keyword>
<dbReference type="OrthoDB" id="2015551at2759"/>
<dbReference type="Gene3D" id="2.60.40.200">
    <property type="entry name" value="Superoxide dismutase, copper/zinc binding domain"/>
    <property type="match status" value="1"/>
</dbReference>
<dbReference type="InterPro" id="IPR024134">
    <property type="entry name" value="SOD_Cu/Zn_/chaperone"/>
</dbReference>
<dbReference type="PANTHER" id="PTHR10003">
    <property type="entry name" value="SUPEROXIDE DISMUTASE CU-ZN -RELATED"/>
    <property type="match status" value="1"/>
</dbReference>
<accession>A0A0P6AKL3</accession>
<evidence type="ECO:0000256" key="6">
    <source>
        <dbReference type="ARBA" id="ARBA00023008"/>
    </source>
</evidence>
<dbReference type="PROSITE" id="PS00332">
    <property type="entry name" value="SOD_CU_ZN_2"/>
    <property type="match status" value="1"/>
</dbReference>
<dbReference type="PRINTS" id="PR00068">
    <property type="entry name" value="CUZNDISMTASE"/>
</dbReference>
<dbReference type="AlphaFoldDB" id="A0A0P6AKL3"/>
<dbReference type="SUPFAM" id="SSF49329">
    <property type="entry name" value="Cu,Zn superoxide dismutase-like"/>
    <property type="match status" value="1"/>
</dbReference>
<keyword evidence="6 9" id="KW-0186">Copper</keyword>
<dbReference type="EC" id="1.15.1.1" evidence="9"/>
<keyword evidence="7" id="KW-1015">Disulfide bond</keyword>
<evidence type="ECO:0000256" key="3">
    <source>
        <dbReference type="ARBA" id="ARBA00022833"/>
    </source>
</evidence>
<dbReference type="CDD" id="cd00305">
    <property type="entry name" value="Cu-Zn_Superoxide_Dismutase"/>
    <property type="match status" value="1"/>
</dbReference>
<dbReference type="FunFam" id="2.60.40.200:FF:000003">
    <property type="entry name" value="Superoxide dismutase [Cu-Zn], chloroplastic"/>
    <property type="match status" value="1"/>
</dbReference>
<sequence>MKIVTEFFACIIFLTVLAVSCQPKELNARAYMAGKSPVKGVVNFTESASTGGVRVFGRITGLTPGKHGFHVHQYGDIFNNGCDSAGPHFNPTNALHGAPQDSPHHRHAGDLGNVIANDDGIANIDILDNVLKLRGPDSILGRSIVVHANEDDLGRQDNEESKKTGNSGPRLACGIIAIVP</sequence>
<name>A0A0P6AKL3_9CRUS</name>
<evidence type="ECO:0000313" key="10">
    <source>
        <dbReference type="EMBL" id="KZS14226.1"/>
    </source>
</evidence>
<evidence type="ECO:0000256" key="4">
    <source>
        <dbReference type="ARBA" id="ARBA00022862"/>
    </source>
</evidence>
<keyword evidence="4" id="KW-0049">Antioxidant</keyword>
<evidence type="ECO:0000313" key="11">
    <source>
        <dbReference type="Proteomes" id="UP000076858"/>
    </source>
</evidence>
<evidence type="ECO:0000256" key="9">
    <source>
        <dbReference type="RuleBase" id="RU000393"/>
    </source>
</evidence>
<dbReference type="PROSITE" id="PS51257">
    <property type="entry name" value="PROKAR_LIPOPROTEIN"/>
    <property type="match status" value="1"/>
</dbReference>
<comment type="cofactor">
    <cofactor evidence="9">
        <name>Zn(2+)</name>
        <dbReference type="ChEBI" id="CHEBI:29105"/>
    </cofactor>
    <text evidence="9">Binds 1 zinc ion per subunit.</text>
</comment>
<reference evidence="10 11" key="1">
    <citation type="submission" date="2016-03" db="EMBL/GenBank/DDBJ databases">
        <title>EvidentialGene: Evidence-directed Construction of Genes on Genomes.</title>
        <authorList>
            <person name="Gilbert D.G."/>
            <person name="Choi J.-H."/>
            <person name="Mockaitis K."/>
            <person name="Colbourne J."/>
            <person name="Pfrender M."/>
        </authorList>
    </citation>
    <scope>NUCLEOTIDE SEQUENCE [LARGE SCALE GENOMIC DNA]</scope>
    <source>
        <strain evidence="10 11">Xinb3</strain>
        <tissue evidence="10">Complete organism</tissue>
    </source>
</reference>
<dbReference type="GO" id="GO:0005507">
    <property type="term" value="F:copper ion binding"/>
    <property type="evidence" value="ECO:0007669"/>
    <property type="project" value="InterPro"/>
</dbReference>
<keyword evidence="5 9" id="KW-0560">Oxidoreductase</keyword>
<dbReference type="EMBL" id="LRGB01000996">
    <property type="protein sequence ID" value="KZS14226.1"/>
    <property type="molecule type" value="Genomic_DNA"/>
</dbReference>
<comment type="caution">
    <text evidence="10">The sequence shown here is derived from an EMBL/GenBank/DDBJ whole genome shotgun (WGS) entry which is preliminary data.</text>
</comment>
<evidence type="ECO:0000256" key="5">
    <source>
        <dbReference type="ARBA" id="ARBA00023002"/>
    </source>
</evidence>
<keyword evidence="3 9" id="KW-0862">Zinc</keyword>
<proteinExistence type="inferred from homology"/>
<gene>
    <name evidence="10" type="ORF">APZ42_020424</name>
</gene>
<keyword evidence="11" id="KW-1185">Reference proteome</keyword>
<comment type="similarity">
    <text evidence="1 9">Belongs to the Cu-Zn superoxide dismutase family.</text>
</comment>